<sequence length="475" mass="50385">MRVKTKRTRHHQTRRADIPAFFRAHGFHMLLALFVIVLVFLGGSSRYDRVVQIPVRLVAIATIAWACFRRLPNDLPSLRAPALLLGGAIMLVFVQLVPLPPAIWTALPGREDFAAAATLAGIAQPWRPLAIVPDMAVNALLALTVPLAVLWGLAGLDSRAREWVYPTILAVIAFALSVETIQLITGGQLVRAIYATGFDLQAAGIFANRNHQALLLAIGIPLATGWQVIRRSGNRGTIARWGVGLALVLLVMVLLATGSRAGLALGAVGLAGAAAIFLSWWGARASASKRKSTLLVFGALAIAVAAAIVAVASGRGEAVERLVGNDPSADMRARAAPVVVALAVDFLPFGSGFGSFDAVFRRVEPTDLLDTIYFNQAHNDLLQIVLEGGLPACLLLLGAIAWLGMATIRLWANRTTHVAVVRGRAASLALGLMALASAVDYPLRTPTMMAIAAALVFIVATALDHLRLARGERLA</sequence>
<dbReference type="PANTHER" id="PTHR37422:SF23">
    <property type="entry name" value="TEICHURONIC ACID BIOSYNTHESIS PROTEIN TUAE"/>
    <property type="match status" value="1"/>
</dbReference>
<feature type="transmembrane region" description="Helical" evidence="5">
    <location>
        <begin position="135"/>
        <end position="156"/>
    </location>
</feature>
<feature type="transmembrane region" description="Helical" evidence="5">
    <location>
        <begin position="424"/>
        <end position="443"/>
    </location>
</feature>
<feature type="domain" description="O-antigen ligase-related" evidence="6">
    <location>
        <begin position="245"/>
        <end position="397"/>
    </location>
</feature>
<feature type="transmembrane region" description="Helical" evidence="5">
    <location>
        <begin position="20"/>
        <end position="41"/>
    </location>
</feature>
<feature type="transmembrane region" description="Helical" evidence="5">
    <location>
        <begin position="238"/>
        <end position="257"/>
    </location>
</feature>
<feature type="transmembrane region" description="Helical" evidence="5">
    <location>
        <begin position="168"/>
        <end position="190"/>
    </location>
</feature>
<name>A0A7Z2S4M7_9SPHN</name>
<protein>
    <recommendedName>
        <fullName evidence="6">O-antigen ligase-related domain-containing protein</fullName>
    </recommendedName>
</protein>
<evidence type="ECO:0000256" key="1">
    <source>
        <dbReference type="ARBA" id="ARBA00004141"/>
    </source>
</evidence>
<keyword evidence="3 5" id="KW-1133">Transmembrane helix</keyword>
<feature type="transmembrane region" description="Helical" evidence="5">
    <location>
        <begin position="389"/>
        <end position="412"/>
    </location>
</feature>
<organism evidence="7 8">
    <name type="scientific">Sphingomonas changnyeongensis</name>
    <dbReference type="NCBI Taxonomy" id="2698679"/>
    <lineage>
        <taxon>Bacteria</taxon>
        <taxon>Pseudomonadati</taxon>
        <taxon>Pseudomonadota</taxon>
        <taxon>Alphaproteobacteria</taxon>
        <taxon>Sphingomonadales</taxon>
        <taxon>Sphingomonadaceae</taxon>
        <taxon>Sphingomonas</taxon>
    </lineage>
</organism>
<accession>A0A7Z2S4M7</accession>
<proteinExistence type="predicted"/>
<evidence type="ECO:0000313" key="7">
    <source>
        <dbReference type="EMBL" id="QHL90240.1"/>
    </source>
</evidence>
<feature type="transmembrane region" description="Helical" evidence="5">
    <location>
        <begin position="263"/>
        <end position="282"/>
    </location>
</feature>
<keyword evidence="8" id="KW-1185">Reference proteome</keyword>
<dbReference type="EMBL" id="CP047895">
    <property type="protein sequence ID" value="QHL90240.1"/>
    <property type="molecule type" value="Genomic_DNA"/>
</dbReference>
<dbReference type="Pfam" id="PF04932">
    <property type="entry name" value="Wzy_C"/>
    <property type="match status" value="1"/>
</dbReference>
<evidence type="ECO:0000256" key="3">
    <source>
        <dbReference type="ARBA" id="ARBA00022989"/>
    </source>
</evidence>
<dbReference type="GO" id="GO:0016020">
    <property type="term" value="C:membrane"/>
    <property type="evidence" value="ECO:0007669"/>
    <property type="project" value="UniProtKB-SubCell"/>
</dbReference>
<dbReference type="KEGG" id="schy:GVO57_04545"/>
<feature type="transmembrane region" description="Helical" evidence="5">
    <location>
        <begin position="294"/>
        <end position="313"/>
    </location>
</feature>
<evidence type="ECO:0000256" key="2">
    <source>
        <dbReference type="ARBA" id="ARBA00022692"/>
    </source>
</evidence>
<dbReference type="AlphaFoldDB" id="A0A7Z2S4M7"/>
<feature type="transmembrane region" description="Helical" evidence="5">
    <location>
        <begin position="449"/>
        <end position="466"/>
    </location>
</feature>
<keyword evidence="2 5" id="KW-0812">Transmembrane</keyword>
<dbReference type="Proteomes" id="UP000464468">
    <property type="component" value="Chromosome"/>
</dbReference>
<keyword evidence="4 5" id="KW-0472">Membrane</keyword>
<reference evidence="7 8" key="1">
    <citation type="submission" date="2020-01" db="EMBL/GenBank/DDBJ databases">
        <title>Sphingomonas sp. C33 whole genome sequece.</title>
        <authorList>
            <person name="Park C."/>
        </authorList>
    </citation>
    <scope>NUCLEOTIDE SEQUENCE [LARGE SCALE GENOMIC DNA]</scope>
    <source>
        <strain evidence="7 8">C33</strain>
    </source>
</reference>
<comment type="subcellular location">
    <subcellularLocation>
        <location evidence="1">Membrane</location>
        <topology evidence="1">Multi-pass membrane protein</topology>
    </subcellularLocation>
</comment>
<feature type="transmembrane region" description="Helical" evidence="5">
    <location>
        <begin position="210"/>
        <end position="229"/>
    </location>
</feature>
<dbReference type="InterPro" id="IPR051533">
    <property type="entry name" value="WaaL-like"/>
</dbReference>
<evidence type="ECO:0000256" key="5">
    <source>
        <dbReference type="SAM" id="Phobius"/>
    </source>
</evidence>
<evidence type="ECO:0000313" key="8">
    <source>
        <dbReference type="Proteomes" id="UP000464468"/>
    </source>
</evidence>
<gene>
    <name evidence="7" type="ORF">GVO57_04545</name>
</gene>
<evidence type="ECO:0000259" key="6">
    <source>
        <dbReference type="Pfam" id="PF04932"/>
    </source>
</evidence>
<feature type="transmembrane region" description="Helical" evidence="5">
    <location>
        <begin position="83"/>
        <end position="104"/>
    </location>
</feature>
<evidence type="ECO:0000256" key="4">
    <source>
        <dbReference type="ARBA" id="ARBA00023136"/>
    </source>
</evidence>
<dbReference type="PANTHER" id="PTHR37422">
    <property type="entry name" value="TEICHURONIC ACID BIOSYNTHESIS PROTEIN TUAE"/>
    <property type="match status" value="1"/>
</dbReference>
<dbReference type="RefSeq" id="WP_160592168.1">
    <property type="nucleotide sequence ID" value="NZ_CP047895.1"/>
</dbReference>
<feature type="transmembrane region" description="Helical" evidence="5">
    <location>
        <begin position="53"/>
        <end position="71"/>
    </location>
</feature>
<dbReference type="InterPro" id="IPR007016">
    <property type="entry name" value="O-antigen_ligase-rel_domated"/>
</dbReference>